<reference evidence="2 3" key="1">
    <citation type="submission" date="2010-12" db="EMBL/GenBank/DDBJ databases">
        <authorList>
            <person name="Muzny D."/>
            <person name="Qin X."/>
            <person name="Deng J."/>
            <person name="Jiang H."/>
            <person name="Liu Y."/>
            <person name="Qu J."/>
            <person name="Song X.-Z."/>
            <person name="Zhang L."/>
            <person name="Thornton R."/>
            <person name="Coyle M."/>
            <person name="Francisco L."/>
            <person name="Jackson L."/>
            <person name="Javaid M."/>
            <person name="Korchina V."/>
            <person name="Kovar C."/>
            <person name="Mata R."/>
            <person name="Mathew T."/>
            <person name="Ngo R."/>
            <person name="Nguyen L."/>
            <person name="Nguyen N."/>
            <person name="Okwuonu G."/>
            <person name="Ongeri F."/>
            <person name="Pham C."/>
            <person name="Simmons D."/>
            <person name="Wilczek-Boney K."/>
            <person name="Hale W."/>
            <person name="Jakkamsetti A."/>
            <person name="Pham P."/>
            <person name="Ruth R."/>
            <person name="San Lucas F."/>
            <person name="Warren J."/>
            <person name="Zhang J."/>
            <person name="Zhao Z."/>
            <person name="Zhou C."/>
            <person name="Zhu D."/>
            <person name="Lee S."/>
            <person name="Bess C."/>
            <person name="Blankenburg K."/>
            <person name="Forbes L."/>
            <person name="Fu Q."/>
            <person name="Gubbala S."/>
            <person name="Hirani K."/>
            <person name="Jayaseelan J.C."/>
            <person name="Lara F."/>
            <person name="Munidasa M."/>
            <person name="Palculict T."/>
            <person name="Patil S."/>
            <person name="Pu L.-L."/>
            <person name="Saada N."/>
            <person name="Tang L."/>
            <person name="Weissenberger G."/>
            <person name="Zhu Y."/>
            <person name="Hemphill L."/>
            <person name="Shang Y."/>
            <person name="Youmans B."/>
            <person name="Ayvaz T."/>
            <person name="Ross M."/>
            <person name="Santibanez J."/>
            <person name="Aqrawi P."/>
            <person name="Gross S."/>
            <person name="Joshi V."/>
            <person name="Fowler G."/>
            <person name="Nazareth L."/>
            <person name="Reid J."/>
            <person name="Worley K."/>
            <person name="Petrosino J."/>
            <person name="Highlander S."/>
            <person name="Gibbs R."/>
        </authorList>
    </citation>
    <scope>NUCLEOTIDE SEQUENCE [LARGE SCALE GENOMIC DNA]</scope>
    <source>
        <strain evidence="2 3">ATCC 700780</strain>
    </source>
</reference>
<keyword evidence="1" id="KW-0472">Membrane</keyword>
<dbReference type="Proteomes" id="UP000010304">
    <property type="component" value="Unassembled WGS sequence"/>
</dbReference>
<sequence length="103" mass="11783">MGKPLLTDEIIERANRGEKISGPPLIDDEETKILPTSSQDFGYSRVRDHGFSQDTLAIDVEPSIHKSRRIENTKRNVFNSKLNKILFTVIFLLILLVLAMRFI</sequence>
<keyword evidence="1" id="KW-0812">Transmembrane</keyword>
<dbReference type="Pfam" id="PF26336">
    <property type="entry name" value="MacP_activator"/>
    <property type="match status" value="1"/>
</dbReference>
<keyword evidence="1" id="KW-1133">Transmembrane helix</keyword>
<protein>
    <recommendedName>
        <fullName evidence="4">Foldase</fullName>
    </recommendedName>
</protein>
<name>E8KBG8_9STRE</name>
<dbReference type="OrthoDB" id="2243846at2"/>
<dbReference type="EMBL" id="AEVF01000009">
    <property type="protein sequence ID" value="EFX40592.1"/>
    <property type="molecule type" value="Genomic_DNA"/>
</dbReference>
<keyword evidence="3" id="KW-1185">Reference proteome</keyword>
<accession>E8KBG8</accession>
<evidence type="ECO:0008006" key="4">
    <source>
        <dbReference type="Google" id="ProtNLM"/>
    </source>
</evidence>
<feature type="transmembrane region" description="Helical" evidence="1">
    <location>
        <begin position="85"/>
        <end position="102"/>
    </location>
</feature>
<dbReference type="STRING" id="888746.HMPREF9180_0823"/>
<evidence type="ECO:0000313" key="2">
    <source>
        <dbReference type="EMBL" id="EFX40592.1"/>
    </source>
</evidence>
<proteinExistence type="predicted"/>
<dbReference type="HOGENOM" id="CLU_152612_0_0_9"/>
<dbReference type="RefSeq" id="WP_006145586.1">
    <property type="nucleotide sequence ID" value="NZ_GL732463.1"/>
</dbReference>
<dbReference type="NCBIfam" id="NF038277">
    <property type="entry name" value="accessory_MacP"/>
    <property type="match status" value="1"/>
</dbReference>
<evidence type="ECO:0000256" key="1">
    <source>
        <dbReference type="SAM" id="Phobius"/>
    </source>
</evidence>
<gene>
    <name evidence="2" type="ORF">HMPREF9180_0823</name>
</gene>
<comment type="caution">
    <text evidence="2">The sequence shown here is derived from an EMBL/GenBank/DDBJ whole genome shotgun (WGS) entry which is preliminary data.</text>
</comment>
<evidence type="ECO:0000313" key="3">
    <source>
        <dbReference type="Proteomes" id="UP000010304"/>
    </source>
</evidence>
<dbReference type="InterPro" id="IPR047752">
    <property type="entry name" value="MacP"/>
</dbReference>
<dbReference type="AlphaFoldDB" id="E8KBG8"/>
<organism evidence="2 3">
    <name type="scientific">Streptococcus peroris ATCC 700780</name>
    <dbReference type="NCBI Taxonomy" id="888746"/>
    <lineage>
        <taxon>Bacteria</taxon>
        <taxon>Bacillati</taxon>
        <taxon>Bacillota</taxon>
        <taxon>Bacilli</taxon>
        <taxon>Lactobacillales</taxon>
        <taxon>Streptococcaceae</taxon>
        <taxon>Streptococcus</taxon>
    </lineage>
</organism>